<keyword evidence="1" id="KW-1133">Transmembrane helix</keyword>
<dbReference type="NCBIfam" id="TIGR02206">
    <property type="entry name" value="intg_mem_TP0381"/>
    <property type="match status" value="1"/>
</dbReference>
<dbReference type="RefSeq" id="WP_121806222.1">
    <property type="nucleotide sequence ID" value="NZ_RDBE01000007.1"/>
</dbReference>
<name>A0A3L8P3K7_9ACTN</name>
<proteinExistence type="predicted"/>
<dbReference type="EMBL" id="RDBE01000007">
    <property type="protein sequence ID" value="RLV49119.1"/>
    <property type="molecule type" value="Genomic_DNA"/>
</dbReference>
<feature type="transmembrane region" description="Helical" evidence="1">
    <location>
        <begin position="193"/>
        <end position="216"/>
    </location>
</feature>
<sequence>MRFQAFTFEHYLLIGLCLAGCVVFALLGRAGDRRELRRSMAVATCCFTVPLQVLQLLPGDFGLGTSLPLQVCDLAWMVAAYALWTRRPWACALLCFWALTLVPQAILTPSLQQEFPDPRFFMFWGMHFLPVWAAVYLLAIGQRPDWRTYRLSVLVTAGWAGGVMVLNAVLGTNYGYLNRKPAVHSALDLLGPWPWYVVAEVAIVAGVWALITWPFARRQEPARLAR</sequence>
<dbReference type="AlphaFoldDB" id="A0A3L8P3K7"/>
<dbReference type="OrthoDB" id="9813172at2"/>
<evidence type="ECO:0000256" key="1">
    <source>
        <dbReference type="SAM" id="Phobius"/>
    </source>
</evidence>
<feature type="transmembrane region" description="Helical" evidence="1">
    <location>
        <begin position="151"/>
        <end position="173"/>
    </location>
</feature>
<evidence type="ECO:0000313" key="3">
    <source>
        <dbReference type="Proteomes" id="UP000281708"/>
    </source>
</evidence>
<feature type="transmembrane region" description="Helical" evidence="1">
    <location>
        <begin position="12"/>
        <end position="28"/>
    </location>
</feature>
<organism evidence="2 3">
    <name type="scientific">Nocardioides mangrovicus</name>
    <dbReference type="NCBI Taxonomy" id="2478913"/>
    <lineage>
        <taxon>Bacteria</taxon>
        <taxon>Bacillati</taxon>
        <taxon>Actinomycetota</taxon>
        <taxon>Actinomycetes</taxon>
        <taxon>Propionibacteriales</taxon>
        <taxon>Nocardioidaceae</taxon>
        <taxon>Nocardioides</taxon>
    </lineage>
</organism>
<dbReference type="Proteomes" id="UP000281708">
    <property type="component" value="Unassembled WGS sequence"/>
</dbReference>
<dbReference type="Pfam" id="PF14808">
    <property type="entry name" value="TMEM164"/>
    <property type="match status" value="1"/>
</dbReference>
<accession>A0A3L8P3K7</accession>
<dbReference type="InterPro" id="IPR011737">
    <property type="entry name" value="CHP02206_TP0381"/>
</dbReference>
<evidence type="ECO:0000313" key="2">
    <source>
        <dbReference type="EMBL" id="RLV49119.1"/>
    </source>
</evidence>
<keyword evidence="1" id="KW-0472">Membrane</keyword>
<reference evidence="2 3" key="1">
    <citation type="submission" date="2018-10" db="EMBL/GenBank/DDBJ databases">
        <title>Marmoricola sp. 4Q3S-7 whole genome shotgun sequence.</title>
        <authorList>
            <person name="Li F."/>
        </authorList>
    </citation>
    <scope>NUCLEOTIDE SEQUENCE [LARGE SCALE GENOMIC DNA]</scope>
    <source>
        <strain evidence="2 3">4Q3S-7</strain>
    </source>
</reference>
<gene>
    <name evidence="2" type="ORF">D9V37_11155</name>
</gene>
<keyword evidence="3" id="KW-1185">Reference proteome</keyword>
<protein>
    <submittedName>
        <fullName evidence="2">TIGR02206 family membrane protein</fullName>
    </submittedName>
</protein>
<feature type="transmembrane region" description="Helical" evidence="1">
    <location>
        <begin position="120"/>
        <end position="139"/>
    </location>
</feature>
<comment type="caution">
    <text evidence="2">The sequence shown here is derived from an EMBL/GenBank/DDBJ whole genome shotgun (WGS) entry which is preliminary data.</text>
</comment>
<feature type="transmembrane region" description="Helical" evidence="1">
    <location>
        <begin position="91"/>
        <end position="108"/>
    </location>
</feature>
<keyword evidence="1" id="KW-0812">Transmembrane</keyword>